<evidence type="ECO:0000313" key="4">
    <source>
        <dbReference type="Proteomes" id="UP000618754"/>
    </source>
</evidence>
<protein>
    <recommendedName>
        <fullName evidence="2">DUF5683 domain-containing protein</fullName>
    </recommendedName>
</protein>
<evidence type="ECO:0000256" key="1">
    <source>
        <dbReference type="SAM" id="SignalP"/>
    </source>
</evidence>
<dbReference type="EMBL" id="JACWMW010000002">
    <property type="protein sequence ID" value="MBD1385989.1"/>
    <property type="molecule type" value="Genomic_DNA"/>
</dbReference>
<dbReference type="Pfam" id="PF18935">
    <property type="entry name" value="DUF5683"/>
    <property type="match status" value="1"/>
</dbReference>
<proteinExistence type="predicted"/>
<dbReference type="InterPro" id="IPR043738">
    <property type="entry name" value="DUF5683"/>
</dbReference>
<keyword evidence="4" id="KW-1185">Reference proteome</keyword>
<reference evidence="3 4" key="1">
    <citation type="submission" date="2020-09" db="EMBL/GenBank/DDBJ databases">
        <title>Novel species of Mucilaginibacter isolated from a glacier on the Tibetan Plateau.</title>
        <authorList>
            <person name="Liu Q."/>
            <person name="Xin Y.-H."/>
        </authorList>
    </citation>
    <scope>NUCLEOTIDE SEQUENCE [LARGE SCALE GENOMIC DNA]</scope>
    <source>
        <strain evidence="3 4">CGMCC 1.13878</strain>
    </source>
</reference>
<feature type="domain" description="DUF5683" evidence="2">
    <location>
        <begin position="62"/>
        <end position="237"/>
    </location>
</feature>
<sequence>MLKRFLTTVLFLSFAFFAMGQTPDTVAAKAKTDTVVKKIDTVRRSSFAPKIKKEKEYHPDSTHSPKLAVKRSLFIPGWGQYYNKELWYLKVPAIYIGLGFLGNAIIVNQKQYKIFTALAKITRTGGIPEKSNPLYSSYLKYKKEYDLYVVQYNVSNTDLESAANGYQRNFQISILGVIAVWGVQAVEAYITAKFINAYTVDNNLSFKVSPTLMGGQQQPMYASNFNSAFIPGIKITFTL</sequence>
<comment type="caution">
    <text evidence="3">The sequence shown here is derived from an EMBL/GenBank/DDBJ whole genome shotgun (WGS) entry which is preliminary data.</text>
</comment>
<dbReference type="Proteomes" id="UP000618754">
    <property type="component" value="Unassembled WGS sequence"/>
</dbReference>
<keyword evidence="1" id="KW-0732">Signal</keyword>
<feature type="signal peptide" evidence="1">
    <location>
        <begin position="1"/>
        <end position="20"/>
    </location>
</feature>
<organism evidence="3 4">
    <name type="scientific">Mucilaginibacter rigui</name>
    <dbReference type="NCBI Taxonomy" id="534635"/>
    <lineage>
        <taxon>Bacteria</taxon>
        <taxon>Pseudomonadati</taxon>
        <taxon>Bacteroidota</taxon>
        <taxon>Sphingobacteriia</taxon>
        <taxon>Sphingobacteriales</taxon>
        <taxon>Sphingobacteriaceae</taxon>
        <taxon>Mucilaginibacter</taxon>
    </lineage>
</organism>
<evidence type="ECO:0000259" key="2">
    <source>
        <dbReference type="Pfam" id="PF18935"/>
    </source>
</evidence>
<feature type="chain" id="PRO_5047251105" description="DUF5683 domain-containing protein" evidence="1">
    <location>
        <begin position="21"/>
        <end position="239"/>
    </location>
</feature>
<gene>
    <name evidence="3" type="ORF">IDJ75_11915</name>
</gene>
<evidence type="ECO:0000313" key="3">
    <source>
        <dbReference type="EMBL" id="MBD1385989.1"/>
    </source>
</evidence>
<accession>A0ABR7X5Z0</accession>
<name>A0ABR7X5Z0_9SPHI</name>